<dbReference type="SMR" id="A0A1D6MSC7"/>
<sequence length="124" mass="13999">MSWVGSWVIRMLRSVGREPRGCVIDRQAIVTELHTSYASPSGMWCKRPPRSRPSCPARSLPRPMVESLDLGPKRWVFLCVDQATRFVHALGKNQRSCLLDILDCVREAMEFIVQRGTSTTLAIA</sequence>
<evidence type="ECO:0000313" key="1">
    <source>
        <dbReference type="EMBL" id="ONM31861.1"/>
    </source>
</evidence>
<organism evidence="1">
    <name type="scientific">Zea mays</name>
    <name type="common">Maize</name>
    <dbReference type="NCBI Taxonomy" id="4577"/>
    <lineage>
        <taxon>Eukaryota</taxon>
        <taxon>Viridiplantae</taxon>
        <taxon>Streptophyta</taxon>
        <taxon>Embryophyta</taxon>
        <taxon>Tracheophyta</taxon>
        <taxon>Spermatophyta</taxon>
        <taxon>Magnoliopsida</taxon>
        <taxon>Liliopsida</taxon>
        <taxon>Poales</taxon>
        <taxon>Poaceae</taxon>
        <taxon>PACMAD clade</taxon>
        <taxon>Panicoideae</taxon>
        <taxon>Andropogonodae</taxon>
        <taxon>Andropogoneae</taxon>
        <taxon>Tripsacinae</taxon>
        <taxon>Zea</taxon>
    </lineage>
</organism>
<dbReference type="AlphaFoldDB" id="A0A1D6MSC7"/>
<dbReference type="IntAct" id="A0A1D6MSC7">
    <property type="interactions" value="1"/>
</dbReference>
<accession>A0A1D6MSC7</accession>
<gene>
    <name evidence="1" type="ORF">ZEAMMB73_Zm00001d040709</name>
</gene>
<reference evidence="1" key="1">
    <citation type="submission" date="2015-12" db="EMBL/GenBank/DDBJ databases">
        <title>Update maize B73 reference genome by single molecule sequencing technologies.</title>
        <authorList>
            <consortium name="Maize Genome Sequencing Project"/>
            <person name="Ware D."/>
        </authorList>
    </citation>
    <scope>NUCLEOTIDE SEQUENCE [LARGE SCALE GENOMIC DNA]</scope>
    <source>
        <tissue evidence="1">Seedling</tissue>
    </source>
</reference>
<name>A0A1D6MSC7_MAIZE</name>
<dbReference type="InParanoid" id="A0A1D6MSC7"/>
<dbReference type="EMBL" id="CM007649">
    <property type="protein sequence ID" value="ONM31861.1"/>
    <property type="molecule type" value="Genomic_DNA"/>
</dbReference>
<protein>
    <submittedName>
        <fullName evidence="1">Uncharacterized protein</fullName>
    </submittedName>
</protein>
<proteinExistence type="predicted"/>